<comment type="caution">
    <text evidence="2">The sequence shown here is derived from an EMBL/GenBank/DDBJ whole genome shotgun (WGS) entry which is preliminary data.</text>
</comment>
<dbReference type="InterPro" id="IPR029058">
    <property type="entry name" value="AB_hydrolase_fold"/>
</dbReference>
<dbReference type="RefSeq" id="WP_134513353.1">
    <property type="nucleotide sequence ID" value="NZ_SOHJ01000003.1"/>
</dbReference>
<dbReference type="OrthoDB" id="4790882at2"/>
<feature type="domain" description="DUF1023" evidence="1">
    <location>
        <begin position="257"/>
        <end position="380"/>
    </location>
</feature>
<dbReference type="InterPro" id="IPR010427">
    <property type="entry name" value="DUF1023"/>
</dbReference>
<evidence type="ECO:0000313" key="3">
    <source>
        <dbReference type="Proteomes" id="UP000298170"/>
    </source>
</evidence>
<dbReference type="EMBL" id="SOHJ01000003">
    <property type="protein sequence ID" value="TFD62076.1"/>
    <property type="molecule type" value="Genomic_DNA"/>
</dbReference>
<keyword evidence="3" id="KW-1185">Reference proteome</keyword>
<dbReference type="AlphaFoldDB" id="A0A4R9AHF0"/>
<dbReference type="Pfam" id="PF06259">
    <property type="entry name" value="Abhydrolase_8"/>
    <property type="match status" value="1"/>
</dbReference>
<accession>A0A4R9AHF0</accession>
<organism evidence="2 3">
    <name type="scientific">Cryobacterium suzukii</name>
    <dbReference type="NCBI Taxonomy" id="1259198"/>
    <lineage>
        <taxon>Bacteria</taxon>
        <taxon>Bacillati</taxon>
        <taxon>Actinomycetota</taxon>
        <taxon>Actinomycetes</taxon>
        <taxon>Micrococcales</taxon>
        <taxon>Microbacteriaceae</taxon>
        <taxon>Cryobacterium</taxon>
    </lineage>
</organism>
<evidence type="ECO:0000313" key="2">
    <source>
        <dbReference type="EMBL" id="TFD62076.1"/>
    </source>
</evidence>
<dbReference type="SUPFAM" id="SSF53474">
    <property type="entry name" value="alpha/beta-Hydrolases"/>
    <property type="match status" value="1"/>
</dbReference>
<evidence type="ECO:0000259" key="1">
    <source>
        <dbReference type="Pfam" id="PF06259"/>
    </source>
</evidence>
<dbReference type="Proteomes" id="UP000298170">
    <property type="component" value="Unassembled WGS sequence"/>
</dbReference>
<proteinExistence type="predicted"/>
<sequence length="482" mass="49665">MNEIPGDGGSGLTVSVGGTTIVSTDVVLVAAEMLRFTAGQAEDFRMRLNNIRELDAPGADWRWTPRDAGLPLLWASAALGRMQQRSGDVSAALVLAAELYGWAESSALRLAVLGSAKVGHDIGTLLRLSFFIWPAPLALGVATALGLFTRAASSGLGKSAAGKGLVVDQRFLTDPRTVMLARLLVSSLDDVALGALGMPLGLDLLLGDTGLGVTGVSSTALLVLASARAQGLFREGPVTVKPVSLVPSVVPPTGVADLAKRIPKAVPGQPQVRIEKYVDGGQASWAVYVGGTVDWEAVATTEPWDLTANVAAMAQENAGSFDAVMEAMQAAGIQTDDPVVVVGHSQGGLVATQVAATGAYDVQAVATFGAPETAVPVPSGVATLTVEHKDDIITAAGGASMVYSDDRVTVRREVFATTDPPADTALPAHHLDTYRETALLIDASPEANLQGFRDTVTGLLGSAPGEAVLWRGVRLPGGPAQE</sequence>
<protein>
    <recommendedName>
        <fullName evidence="1">DUF1023 domain-containing protein</fullName>
    </recommendedName>
</protein>
<reference evidence="2 3" key="1">
    <citation type="submission" date="2019-03" db="EMBL/GenBank/DDBJ databases">
        <title>Genomics of glacier-inhabiting Cryobacterium strains.</title>
        <authorList>
            <person name="Liu Q."/>
            <person name="Xin Y.-H."/>
        </authorList>
    </citation>
    <scope>NUCLEOTIDE SEQUENCE [LARGE SCALE GENOMIC DNA]</scope>
    <source>
        <strain evidence="2 3">Sr39</strain>
    </source>
</reference>
<name>A0A4R9AHF0_9MICO</name>
<gene>
    <name evidence="2" type="ORF">E3T39_03440</name>
</gene>
<dbReference type="Gene3D" id="3.40.50.1820">
    <property type="entry name" value="alpha/beta hydrolase"/>
    <property type="match status" value="1"/>
</dbReference>